<evidence type="ECO:0000256" key="3">
    <source>
        <dbReference type="ARBA" id="ARBA00023125"/>
    </source>
</evidence>
<dbReference type="Pfam" id="PF00196">
    <property type="entry name" value="GerE"/>
    <property type="match status" value="1"/>
</dbReference>
<evidence type="ECO:0000256" key="5">
    <source>
        <dbReference type="PROSITE-ProRule" id="PRU00169"/>
    </source>
</evidence>
<dbReference type="Proteomes" id="UP000242818">
    <property type="component" value="Unassembled WGS sequence"/>
</dbReference>
<dbReference type="SMART" id="SM00448">
    <property type="entry name" value="REC"/>
    <property type="match status" value="1"/>
</dbReference>
<organism evidence="8 9">
    <name type="scientific">Chitinophaga costaii</name>
    <dbReference type="NCBI Taxonomy" id="1335309"/>
    <lineage>
        <taxon>Bacteria</taxon>
        <taxon>Pseudomonadati</taxon>
        <taxon>Bacteroidota</taxon>
        <taxon>Chitinophagia</taxon>
        <taxon>Chitinophagales</taxon>
        <taxon>Chitinophagaceae</taxon>
        <taxon>Chitinophaga</taxon>
    </lineage>
</organism>
<evidence type="ECO:0000256" key="2">
    <source>
        <dbReference type="ARBA" id="ARBA00023015"/>
    </source>
</evidence>
<keyword evidence="9" id="KW-1185">Reference proteome</keyword>
<dbReference type="SMART" id="SM00421">
    <property type="entry name" value="HTH_LUXR"/>
    <property type="match status" value="1"/>
</dbReference>
<dbReference type="SUPFAM" id="SSF52172">
    <property type="entry name" value="CheY-like"/>
    <property type="match status" value="1"/>
</dbReference>
<protein>
    <submittedName>
        <fullName evidence="8">DNA-binding response regulator, NarL/FixJ family, contains REC and HTH domains</fullName>
    </submittedName>
</protein>
<feature type="modified residue" description="4-aspartylphosphate" evidence="5">
    <location>
        <position position="55"/>
    </location>
</feature>
<keyword evidence="4" id="KW-0804">Transcription</keyword>
<dbReference type="RefSeq" id="WP_089707884.1">
    <property type="nucleotide sequence ID" value="NZ_FMAR01000001.1"/>
</dbReference>
<dbReference type="InterPro" id="IPR016032">
    <property type="entry name" value="Sig_transdc_resp-reg_C-effctor"/>
</dbReference>
<dbReference type="InterPro" id="IPR039420">
    <property type="entry name" value="WalR-like"/>
</dbReference>
<dbReference type="CDD" id="cd17535">
    <property type="entry name" value="REC_NarL-like"/>
    <property type="match status" value="1"/>
</dbReference>
<evidence type="ECO:0000313" key="9">
    <source>
        <dbReference type="Proteomes" id="UP000242818"/>
    </source>
</evidence>
<keyword evidence="3 8" id="KW-0238">DNA-binding</keyword>
<sequence length="244" mass="28004">MELINLGMVNEHTVFRELLKAYFSTRNIDMVLHVGSVTELMGGLKRTRVDLLLMDTLLIKANGNDIIRMLRDQYPGMKILVISSGNDMDIMVELLDLGIHGCISKDEEPEELLRAIVSAANNRIYRNSLFTEALYFNKEHNLNTEIDETIYLLDRRDKVVLQYLWEEKSNKEIAQSFSLSVRSIEKIRQDMKEKLGVKSTIGLLKYGIDKGIIQPGLIKSFMHPQTSNDKSLHRYSGRGVNKSW</sequence>
<dbReference type="GO" id="GO:0006355">
    <property type="term" value="P:regulation of DNA-templated transcription"/>
    <property type="evidence" value="ECO:0007669"/>
    <property type="project" value="InterPro"/>
</dbReference>
<evidence type="ECO:0000256" key="1">
    <source>
        <dbReference type="ARBA" id="ARBA00022553"/>
    </source>
</evidence>
<evidence type="ECO:0000259" key="7">
    <source>
        <dbReference type="PROSITE" id="PS50110"/>
    </source>
</evidence>
<reference evidence="8 9" key="1">
    <citation type="submission" date="2016-08" db="EMBL/GenBank/DDBJ databases">
        <authorList>
            <person name="Seilhamer J.J."/>
        </authorList>
    </citation>
    <scope>NUCLEOTIDE SEQUENCE [LARGE SCALE GENOMIC DNA]</scope>
    <source>
        <strain evidence="8 9">A37T2</strain>
    </source>
</reference>
<dbReference type="OrthoDB" id="666033at2"/>
<dbReference type="InterPro" id="IPR011006">
    <property type="entry name" value="CheY-like_superfamily"/>
</dbReference>
<name>A0A1C3YST6_9BACT</name>
<evidence type="ECO:0000259" key="6">
    <source>
        <dbReference type="PROSITE" id="PS50043"/>
    </source>
</evidence>
<dbReference type="InterPro" id="IPR058245">
    <property type="entry name" value="NreC/VraR/RcsB-like_REC"/>
</dbReference>
<keyword evidence="2" id="KW-0805">Transcription regulation</keyword>
<accession>A0A1C3YST6</accession>
<dbReference type="GO" id="GO:0003677">
    <property type="term" value="F:DNA binding"/>
    <property type="evidence" value="ECO:0007669"/>
    <property type="project" value="UniProtKB-KW"/>
</dbReference>
<dbReference type="PROSITE" id="PS50043">
    <property type="entry name" value="HTH_LUXR_2"/>
    <property type="match status" value="1"/>
</dbReference>
<keyword evidence="1 5" id="KW-0597">Phosphoprotein</keyword>
<gene>
    <name evidence="8" type="ORF">GA0116948_10191</name>
</gene>
<feature type="domain" description="Response regulatory" evidence="7">
    <location>
        <begin position="5"/>
        <end position="120"/>
    </location>
</feature>
<dbReference type="SUPFAM" id="SSF46894">
    <property type="entry name" value="C-terminal effector domain of the bipartite response regulators"/>
    <property type="match status" value="1"/>
</dbReference>
<dbReference type="PANTHER" id="PTHR43214:SF41">
    <property type="entry name" value="NITRATE_NITRITE RESPONSE REGULATOR PROTEIN NARP"/>
    <property type="match status" value="1"/>
</dbReference>
<dbReference type="Pfam" id="PF00072">
    <property type="entry name" value="Response_reg"/>
    <property type="match status" value="1"/>
</dbReference>
<dbReference type="InterPro" id="IPR000792">
    <property type="entry name" value="Tscrpt_reg_LuxR_C"/>
</dbReference>
<dbReference type="InterPro" id="IPR001789">
    <property type="entry name" value="Sig_transdc_resp-reg_receiver"/>
</dbReference>
<dbReference type="STRING" id="1335309.GA0116948_10191"/>
<dbReference type="PANTHER" id="PTHR43214">
    <property type="entry name" value="TWO-COMPONENT RESPONSE REGULATOR"/>
    <property type="match status" value="1"/>
</dbReference>
<dbReference type="Gene3D" id="3.40.50.2300">
    <property type="match status" value="1"/>
</dbReference>
<evidence type="ECO:0000256" key="4">
    <source>
        <dbReference type="ARBA" id="ARBA00023163"/>
    </source>
</evidence>
<feature type="domain" description="HTH luxR-type" evidence="6">
    <location>
        <begin position="146"/>
        <end position="211"/>
    </location>
</feature>
<evidence type="ECO:0000313" key="8">
    <source>
        <dbReference type="EMBL" id="SCB73175.1"/>
    </source>
</evidence>
<dbReference type="AlphaFoldDB" id="A0A1C3YST6"/>
<proteinExistence type="predicted"/>
<dbReference type="PROSITE" id="PS50110">
    <property type="entry name" value="RESPONSE_REGULATORY"/>
    <property type="match status" value="1"/>
</dbReference>
<dbReference type="EMBL" id="FMAR01000001">
    <property type="protein sequence ID" value="SCB73175.1"/>
    <property type="molecule type" value="Genomic_DNA"/>
</dbReference>
<dbReference type="GO" id="GO:0000160">
    <property type="term" value="P:phosphorelay signal transduction system"/>
    <property type="evidence" value="ECO:0007669"/>
    <property type="project" value="InterPro"/>
</dbReference>